<gene>
    <name evidence="6" type="primary">dhaA</name>
    <name evidence="8" type="ORF">HJG54_25065</name>
</gene>
<protein>
    <recommendedName>
        <fullName evidence="5 6">Haloalkane dehalogenase</fullName>
        <ecNumber evidence="3 6">3.8.1.5</ecNumber>
    </recommendedName>
</protein>
<dbReference type="SUPFAM" id="SSF53474">
    <property type="entry name" value="alpha/beta-Hydrolases"/>
    <property type="match status" value="1"/>
</dbReference>
<dbReference type="InterPro" id="IPR023594">
    <property type="entry name" value="Haloalkane_dehalogenase_2"/>
</dbReference>
<dbReference type="InterPro" id="IPR000639">
    <property type="entry name" value="Epox_hydrolase-like"/>
</dbReference>
<evidence type="ECO:0000256" key="6">
    <source>
        <dbReference type="HAMAP-Rule" id="MF_01231"/>
    </source>
</evidence>
<dbReference type="AlphaFoldDB" id="A0AA96WI69"/>
<feature type="active site" description="Proton acceptor" evidence="6">
    <location>
        <position position="271"/>
    </location>
</feature>
<reference evidence="8" key="1">
    <citation type="submission" date="2020-05" db="EMBL/GenBank/DDBJ databases">
        <authorList>
            <person name="Zhu T."/>
            <person name="Keshari N."/>
            <person name="Lu X."/>
        </authorList>
    </citation>
    <scope>NUCLEOTIDE SEQUENCE</scope>
    <source>
        <strain evidence="8">NK1-12</strain>
    </source>
</reference>
<comment type="similarity">
    <text evidence="1 6">Belongs to the haloalkane dehalogenase family. Type 2 subfamily.</text>
</comment>
<dbReference type="Pfam" id="PF00561">
    <property type="entry name" value="Abhydrolase_1"/>
    <property type="match status" value="1"/>
</dbReference>
<dbReference type="GO" id="GO:0018786">
    <property type="term" value="F:haloalkane dehalogenase activity"/>
    <property type="evidence" value="ECO:0007669"/>
    <property type="project" value="UniProtKB-UniRule"/>
</dbReference>
<dbReference type="RefSeq" id="WP_316431947.1">
    <property type="nucleotide sequence ID" value="NZ_CP053586.1"/>
</dbReference>
<evidence type="ECO:0000256" key="1">
    <source>
        <dbReference type="ARBA" id="ARBA00007213"/>
    </source>
</evidence>
<dbReference type="InterPro" id="IPR000073">
    <property type="entry name" value="AB_hydrolase_1"/>
</dbReference>
<dbReference type="PANTHER" id="PTHR43798">
    <property type="entry name" value="MONOACYLGLYCEROL LIPASE"/>
    <property type="match status" value="1"/>
</dbReference>
<dbReference type="InterPro" id="IPR050266">
    <property type="entry name" value="AB_hydrolase_sf"/>
</dbReference>
<sequence>MTEAPALSEFPFTSHFVEIDGHQIHYLDEGQGDPILFLHGNPTSSYLWRNILPYLVTQGRCLAPDLIGMGKSDQPDLNYSFFDHAHYIEAFIEKLNLTHITLVLHDWGSALGLNYAQKHEAHIKALCLMEFIRPTTWDEWQEPARSLFQAFRQPEVGWDLIVNQNAFVEQVLPHSIVRQLSETEMNQYRAPFVNAAHRKPLWQFPNHLPISGQPENMVEIVERYHEWLLQTDLPKLLFWATPGALIPEEKAMWYQRHLQRVKAVRIGAGIHYLQEDNPHLIGKELSTWYTSLHG</sequence>
<evidence type="ECO:0000256" key="3">
    <source>
        <dbReference type="ARBA" id="ARBA00012065"/>
    </source>
</evidence>
<dbReference type="GO" id="GO:0016020">
    <property type="term" value="C:membrane"/>
    <property type="evidence" value="ECO:0007669"/>
    <property type="project" value="TreeGrafter"/>
</dbReference>
<comment type="catalytic activity">
    <reaction evidence="6">
        <text>1-haloalkane + H2O = a halide anion + a primary alcohol + H(+)</text>
        <dbReference type="Rhea" id="RHEA:19081"/>
        <dbReference type="ChEBI" id="CHEBI:15377"/>
        <dbReference type="ChEBI" id="CHEBI:15378"/>
        <dbReference type="ChEBI" id="CHEBI:15734"/>
        <dbReference type="ChEBI" id="CHEBI:16042"/>
        <dbReference type="ChEBI" id="CHEBI:18060"/>
        <dbReference type="EC" id="3.8.1.5"/>
    </reaction>
</comment>
<comment type="subunit">
    <text evidence="2 6">Monomer.</text>
</comment>
<dbReference type="NCBIfam" id="NF002938">
    <property type="entry name" value="PRK03592.1"/>
    <property type="match status" value="1"/>
</dbReference>
<dbReference type="EMBL" id="CP053586">
    <property type="protein sequence ID" value="WNZ25783.1"/>
    <property type="molecule type" value="Genomic_DNA"/>
</dbReference>
<evidence type="ECO:0000259" key="7">
    <source>
        <dbReference type="Pfam" id="PF00561"/>
    </source>
</evidence>
<name>A0AA96WI69_9CYAN</name>
<organism evidence="8">
    <name type="scientific">Leptolyngbya sp. NK1-12</name>
    <dbReference type="NCBI Taxonomy" id="2547451"/>
    <lineage>
        <taxon>Bacteria</taxon>
        <taxon>Bacillati</taxon>
        <taxon>Cyanobacteriota</taxon>
        <taxon>Cyanophyceae</taxon>
        <taxon>Leptolyngbyales</taxon>
        <taxon>Leptolyngbyaceae</taxon>
        <taxon>Leptolyngbya group</taxon>
        <taxon>Leptolyngbya</taxon>
    </lineage>
</organism>
<dbReference type="PRINTS" id="PR00412">
    <property type="entry name" value="EPOXHYDRLASE"/>
</dbReference>
<dbReference type="PANTHER" id="PTHR43798:SF33">
    <property type="entry name" value="HYDROLASE, PUTATIVE (AFU_ORTHOLOGUE AFUA_2G14860)-RELATED"/>
    <property type="match status" value="1"/>
</dbReference>
<feature type="domain" description="AB hydrolase-1" evidence="7">
    <location>
        <begin position="34"/>
        <end position="278"/>
    </location>
</feature>
<dbReference type="HAMAP" id="MF_01231">
    <property type="entry name" value="Haloalk_dehal_type2"/>
    <property type="match status" value="1"/>
</dbReference>
<accession>A0AA96WI69</accession>
<dbReference type="EC" id="3.8.1.5" evidence="3 6"/>
<proteinExistence type="inferred from homology"/>
<evidence type="ECO:0000256" key="5">
    <source>
        <dbReference type="ARBA" id="ARBA00040785"/>
    </source>
</evidence>
<comment type="function">
    <text evidence="6">Catalyzes hydrolytic cleavage of carbon-halogen bonds in halogenated aliphatic compounds, leading to the formation of the corresponding primary alcohols, halide ions and protons.</text>
</comment>
<feature type="active site" description="Proton donor" evidence="6">
    <location>
        <position position="130"/>
    </location>
</feature>
<evidence type="ECO:0000313" key="8">
    <source>
        <dbReference type="EMBL" id="WNZ25783.1"/>
    </source>
</evidence>
<evidence type="ECO:0000256" key="4">
    <source>
        <dbReference type="ARBA" id="ARBA00022801"/>
    </source>
</evidence>
<dbReference type="Gene3D" id="3.40.50.1820">
    <property type="entry name" value="alpha/beta hydrolase"/>
    <property type="match status" value="1"/>
</dbReference>
<feature type="active site" description="Nucleophile" evidence="6">
    <location>
        <position position="106"/>
    </location>
</feature>
<dbReference type="InterPro" id="IPR029058">
    <property type="entry name" value="AB_hydrolase_fold"/>
</dbReference>
<evidence type="ECO:0000256" key="2">
    <source>
        <dbReference type="ARBA" id="ARBA00011245"/>
    </source>
</evidence>
<keyword evidence="4 6" id="KW-0378">Hydrolase</keyword>